<dbReference type="RefSeq" id="WP_226750607.1">
    <property type="nucleotide sequence ID" value="NZ_JAEINI020000003.1"/>
</dbReference>
<dbReference type="EMBL" id="JAEINI020000003">
    <property type="protein sequence ID" value="MCB5226516.1"/>
    <property type="molecule type" value="Genomic_DNA"/>
</dbReference>
<proteinExistence type="predicted"/>
<name>A0ABS8C2G3_9ALTE</name>
<gene>
    <name evidence="1" type="ORF">JAO78_006775</name>
</gene>
<evidence type="ECO:0000313" key="1">
    <source>
        <dbReference type="EMBL" id="MCB5226516.1"/>
    </source>
</evidence>
<comment type="caution">
    <text evidence="1">The sequence shown here is derived from an EMBL/GenBank/DDBJ whole genome shotgun (WGS) entry which is preliminary data.</text>
</comment>
<keyword evidence="2" id="KW-1185">Reference proteome</keyword>
<reference evidence="1 2" key="1">
    <citation type="submission" date="2021-10" db="EMBL/GenBank/DDBJ databases">
        <title>Alishewanella koreense sp. nov. isolated from seawater of southwestern coast in South Korea and the proposal for the reclassification of Rheinheimera perlucida and Rheinheimera tuosuensis as Arsukibacterium perlucida and Arsukibacterium tuosuensis.</title>
        <authorList>
            <person name="Kim K.H."/>
            <person name="Ruan W."/>
            <person name="Kim K.R."/>
            <person name="Baek J.H."/>
            <person name="Jeon C.O."/>
        </authorList>
    </citation>
    <scope>NUCLEOTIDE SEQUENCE [LARGE SCALE GENOMIC DNA]</scope>
    <source>
        <strain evidence="1 2">16-MA</strain>
    </source>
</reference>
<protein>
    <submittedName>
        <fullName evidence="1">Uncharacterized protein</fullName>
    </submittedName>
</protein>
<organism evidence="1 2">
    <name type="scientific">Alishewanella maricola</name>
    <dbReference type="NCBI Taxonomy" id="2795740"/>
    <lineage>
        <taxon>Bacteria</taxon>
        <taxon>Pseudomonadati</taxon>
        <taxon>Pseudomonadota</taxon>
        <taxon>Gammaproteobacteria</taxon>
        <taxon>Alteromonadales</taxon>
        <taxon>Alteromonadaceae</taxon>
        <taxon>Alishewanella</taxon>
    </lineage>
</organism>
<accession>A0ABS8C2G3</accession>
<sequence length="120" mass="14061">MKKFFWFAFIILLLITFSGREPLKTYRDMFFNKVESVVSESWQQEDRGVIAVQREFTALTENLGVGQQKLLNNAAASRSSILEYRQTYCVNQEFNSLLFGEVQQKSCRIIEKHLNQLQDN</sequence>
<dbReference type="Proteomes" id="UP000633814">
    <property type="component" value="Unassembled WGS sequence"/>
</dbReference>
<evidence type="ECO:0000313" key="2">
    <source>
        <dbReference type="Proteomes" id="UP000633814"/>
    </source>
</evidence>